<evidence type="ECO:0000313" key="9">
    <source>
        <dbReference type="EMBL" id="EXG79314.1"/>
    </source>
</evidence>
<evidence type="ECO:0000256" key="5">
    <source>
        <dbReference type="ARBA" id="ARBA00022989"/>
    </source>
</evidence>
<evidence type="ECO:0000313" key="10">
    <source>
        <dbReference type="Proteomes" id="UP000021053"/>
    </source>
</evidence>
<protein>
    <submittedName>
        <fullName evidence="9">Permease component of ABC-type sugar transporter</fullName>
    </submittedName>
</protein>
<dbReference type="OrthoDB" id="9804439at2"/>
<keyword evidence="3" id="KW-1003">Cell membrane</keyword>
<dbReference type="InterPro" id="IPR051393">
    <property type="entry name" value="ABC_transporter_permease"/>
</dbReference>
<comment type="caution">
    <text evidence="9">The sequence shown here is derived from an EMBL/GenBank/DDBJ whole genome shotgun (WGS) entry which is preliminary data.</text>
</comment>
<keyword evidence="10" id="KW-1185">Reference proteome</keyword>
<gene>
    <name evidence="9" type="ORF">CryarDRAFT_0347</name>
</gene>
<dbReference type="PANTHER" id="PTHR30193:SF37">
    <property type="entry name" value="INNER MEMBRANE ABC TRANSPORTER PERMEASE PROTEIN YCJO"/>
    <property type="match status" value="1"/>
</dbReference>
<dbReference type="InterPro" id="IPR000515">
    <property type="entry name" value="MetI-like"/>
</dbReference>
<dbReference type="SUPFAM" id="SSF161098">
    <property type="entry name" value="MetI-like"/>
    <property type="match status" value="1"/>
</dbReference>
<proteinExistence type="inferred from homology"/>
<keyword evidence="6 7" id="KW-0472">Membrane</keyword>
<evidence type="ECO:0000256" key="4">
    <source>
        <dbReference type="ARBA" id="ARBA00022692"/>
    </source>
</evidence>
<evidence type="ECO:0000256" key="7">
    <source>
        <dbReference type="RuleBase" id="RU363032"/>
    </source>
</evidence>
<evidence type="ECO:0000256" key="3">
    <source>
        <dbReference type="ARBA" id="ARBA00022475"/>
    </source>
</evidence>
<dbReference type="AlphaFoldDB" id="A0A010ZL08"/>
<keyword evidence="4 7" id="KW-0812">Transmembrane</keyword>
<organism evidence="9 10">
    <name type="scientific">Cryptosporangium arvum DSM 44712</name>
    <dbReference type="NCBI Taxonomy" id="927661"/>
    <lineage>
        <taxon>Bacteria</taxon>
        <taxon>Bacillati</taxon>
        <taxon>Actinomycetota</taxon>
        <taxon>Actinomycetes</taxon>
        <taxon>Cryptosporangiales</taxon>
        <taxon>Cryptosporangiaceae</taxon>
        <taxon>Cryptosporangium</taxon>
    </lineage>
</organism>
<feature type="domain" description="ABC transmembrane type-1" evidence="8">
    <location>
        <begin position="78"/>
        <end position="291"/>
    </location>
</feature>
<dbReference type="HOGENOM" id="CLU_016047_0_2_11"/>
<dbReference type="PROSITE" id="PS50928">
    <property type="entry name" value="ABC_TM1"/>
    <property type="match status" value="1"/>
</dbReference>
<feature type="transmembrane region" description="Helical" evidence="7">
    <location>
        <begin position="218"/>
        <end position="238"/>
    </location>
</feature>
<comment type="similarity">
    <text evidence="7">Belongs to the binding-protein-dependent transport system permease family.</text>
</comment>
<dbReference type="Gene3D" id="1.10.3720.10">
    <property type="entry name" value="MetI-like"/>
    <property type="match status" value="1"/>
</dbReference>
<evidence type="ECO:0000259" key="8">
    <source>
        <dbReference type="PROSITE" id="PS50928"/>
    </source>
</evidence>
<keyword evidence="9" id="KW-0762">Sugar transport</keyword>
<dbReference type="PANTHER" id="PTHR30193">
    <property type="entry name" value="ABC TRANSPORTER PERMEASE PROTEIN"/>
    <property type="match status" value="1"/>
</dbReference>
<evidence type="ECO:0000256" key="1">
    <source>
        <dbReference type="ARBA" id="ARBA00004651"/>
    </source>
</evidence>
<feature type="transmembrane region" description="Helical" evidence="7">
    <location>
        <begin position="174"/>
        <end position="197"/>
    </location>
</feature>
<dbReference type="SUPFAM" id="SSF160964">
    <property type="entry name" value="MalF N-terminal region-like"/>
    <property type="match status" value="1"/>
</dbReference>
<name>A0A010ZL08_9ACTN</name>
<comment type="subcellular location">
    <subcellularLocation>
        <location evidence="1 7">Cell membrane</location>
        <topology evidence="1 7">Multi-pass membrane protein</topology>
    </subcellularLocation>
</comment>
<dbReference type="GO" id="GO:0055085">
    <property type="term" value="P:transmembrane transport"/>
    <property type="evidence" value="ECO:0007669"/>
    <property type="project" value="InterPro"/>
</dbReference>
<reference evidence="9 10" key="1">
    <citation type="submission" date="2013-07" db="EMBL/GenBank/DDBJ databases">
        <authorList>
            <consortium name="DOE Joint Genome Institute"/>
            <person name="Eisen J."/>
            <person name="Huntemann M."/>
            <person name="Han J."/>
            <person name="Chen A."/>
            <person name="Kyrpides N."/>
            <person name="Mavromatis K."/>
            <person name="Markowitz V."/>
            <person name="Palaniappan K."/>
            <person name="Ivanova N."/>
            <person name="Schaumberg A."/>
            <person name="Pati A."/>
            <person name="Liolios K."/>
            <person name="Nordberg H.P."/>
            <person name="Cantor M.N."/>
            <person name="Hua S.X."/>
            <person name="Woyke T."/>
        </authorList>
    </citation>
    <scope>NUCLEOTIDE SEQUENCE [LARGE SCALE GENOMIC DNA]</scope>
    <source>
        <strain evidence="9 10">DSM 44712</strain>
    </source>
</reference>
<feature type="transmembrane region" description="Helical" evidence="7">
    <location>
        <begin position="270"/>
        <end position="290"/>
    </location>
</feature>
<accession>A0A010ZL08</accession>
<evidence type="ECO:0000256" key="2">
    <source>
        <dbReference type="ARBA" id="ARBA00022448"/>
    </source>
</evidence>
<dbReference type="PATRIC" id="fig|927661.3.peg.332"/>
<dbReference type="Pfam" id="PF00528">
    <property type="entry name" value="BPD_transp_1"/>
    <property type="match status" value="1"/>
</dbReference>
<dbReference type="Proteomes" id="UP000021053">
    <property type="component" value="Unassembled WGS sequence"/>
</dbReference>
<keyword evidence="5 7" id="KW-1133">Transmembrane helix</keyword>
<dbReference type="RefSeq" id="WP_035847872.1">
    <property type="nucleotide sequence ID" value="NZ_KK073874.1"/>
</dbReference>
<evidence type="ECO:0000256" key="6">
    <source>
        <dbReference type="ARBA" id="ARBA00023136"/>
    </source>
</evidence>
<keyword evidence="2 7" id="KW-0813">Transport</keyword>
<dbReference type="CDD" id="cd06261">
    <property type="entry name" value="TM_PBP2"/>
    <property type="match status" value="1"/>
</dbReference>
<feature type="transmembrane region" description="Helical" evidence="7">
    <location>
        <begin position="84"/>
        <end position="101"/>
    </location>
</feature>
<dbReference type="GO" id="GO:0005886">
    <property type="term" value="C:plasma membrane"/>
    <property type="evidence" value="ECO:0007669"/>
    <property type="project" value="UniProtKB-SubCell"/>
</dbReference>
<sequence>MSEVASPPSAAKRPAGERVAPYLFLSPALVLFLIFVLGPMVGTLVLSLFNWDLLGEPTFAGGDNYTKLVGDETLRKALGNTFEFTFWSIVLHVGLGLLLALGVTRKMWRVTRYFLRTAYFFPFLISWAATALIWKYAYDPAFGVFTYYGDKIGLPGGVLVDAHWAMPALILVDLWHTIGFSFVVILAGLQAIPAHLYEAALLDGASAWRRFWHVTLPMLSPTLFFVTVISFIGAFQIFEPMFLMTRGGPDGATISVVQYLYETAFRNFQVGYASAIALLVFAIVLLATLVQFRLRRRWVHE</sequence>
<feature type="transmembrane region" description="Helical" evidence="7">
    <location>
        <begin position="113"/>
        <end position="134"/>
    </location>
</feature>
<dbReference type="EMBL" id="JFBT01000001">
    <property type="protein sequence ID" value="EXG79314.1"/>
    <property type="molecule type" value="Genomic_DNA"/>
</dbReference>
<feature type="transmembrane region" description="Helical" evidence="7">
    <location>
        <begin position="22"/>
        <end position="49"/>
    </location>
</feature>
<dbReference type="InterPro" id="IPR035906">
    <property type="entry name" value="MetI-like_sf"/>
</dbReference>